<evidence type="ECO:0000313" key="2">
    <source>
        <dbReference type="EMBL" id="KAK8723818.1"/>
    </source>
</evidence>
<proteinExistence type="predicted"/>
<evidence type="ECO:0000313" key="3">
    <source>
        <dbReference type="Proteomes" id="UP001445076"/>
    </source>
</evidence>
<dbReference type="GO" id="GO:0009301">
    <property type="term" value="P:snRNA transcription"/>
    <property type="evidence" value="ECO:0007669"/>
    <property type="project" value="InterPro"/>
</dbReference>
<organism evidence="2 3">
    <name type="scientific">Cherax quadricarinatus</name>
    <name type="common">Australian red claw crayfish</name>
    <dbReference type="NCBI Taxonomy" id="27406"/>
    <lineage>
        <taxon>Eukaryota</taxon>
        <taxon>Metazoa</taxon>
        <taxon>Ecdysozoa</taxon>
        <taxon>Arthropoda</taxon>
        <taxon>Crustacea</taxon>
        <taxon>Multicrustacea</taxon>
        <taxon>Malacostraca</taxon>
        <taxon>Eumalacostraca</taxon>
        <taxon>Eucarida</taxon>
        <taxon>Decapoda</taxon>
        <taxon>Pleocyemata</taxon>
        <taxon>Astacidea</taxon>
        <taxon>Parastacoidea</taxon>
        <taxon>Parastacidae</taxon>
        <taxon>Cherax</taxon>
    </lineage>
</organism>
<keyword evidence="3" id="KW-1185">Reference proteome</keyword>
<feature type="compositionally biased region" description="Polar residues" evidence="1">
    <location>
        <begin position="237"/>
        <end position="246"/>
    </location>
</feature>
<accession>A0AAW0W319</accession>
<comment type="caution">
    <text evidence="2">The sequence shown here is derived from an EMBL/GenBank/DDBJ whole genome shotgun (WGS) entry which is preliminary data.</text>
</comment>
<feature type="region of interest" description="Disordered" evidence="1">
    <location>
        <begin position="225"/>
        <end position="249"/>
    </location>
</feature>
<dbReference type="PANTHER" id="PTHR15132:SF1">
    <property type="entry name" value="SNRNA-ACTIVATING PROTEIN COMPLEX SUBUNIT 2"/>
    <property type="match status" value="1"/>
</dbReference>
<dbReference type="EMBL" id="JARKIK010000088">
    <property type="protein sequence ID" value="KAK8723818.1"/>
    <property type="molecule type" value="Genomic_DNA"/>
</dbReference>
<dbReference type="GO" id="GO:0016604">
    <property type="term" value="C:nuclear body"/>
    <property type="evidence" value="ECO:0007669"/>
    <property type="project" value="TreeGrafter"/>
</dbReference>
<reference evidence="2 3" key="1">
    <citation type="journal article" date="2024" name="BMC Genomics">
        <title>Genome assembly of redclaw crayfish (Cherax quadricarinatus) provides insights into its immune adaptation and hypoxia tolerance.</title>
        <authorList>
            <person name="Liu Z."/>
            <person name="Zheng J."/>
            <person name="Li H."/>
            <person name="Fang K."/>
            <person name="Wang S."/>
            <person name="He J."/>
            <person name="Zhou D."/>
            <person name="Weng S."/>
            <person name="Chi M."/>
            <person name="Gu Z."/>
            <person name="He J."/>
            <person name="Li F."/>
            <person name="Wang M."/>
        </authorList>
    </citation>
    <scope>NUCLEOTIDE SEQUENCE [LARGE SCALE GENOMIC DNA]</scope>
    <source>
        <strain evidence="2">ZL_2023a</strain>
    </source>
</reference>
<protein>
    <submittedName>
        <fullName evidence="2">Uncharacterized protein</fullName>
    </submittedName>
</protein>
<name>A0AAW0W319_CHEQU</name>
<sequence>MINPNKKQQQHQQCCRYFLVRLLYTPEYIQDMDKTVADKWELLSALYRHGTDVEALEKALPNWSTSQLKAIIYRFRQRARKKLLDDEERDVRQKPPLEQWIDLTAKLHQLQGTSNQQKRHRGRKCLNELPKDHAPLMSKVMMYAACFEEHYQGPEPDAPNYSEIYRYLAQLLEGKEPTMLSPGSAAMVLQVMGRIKKVVTKEGAHNRMRYFKKLPISYISSRVSQKNLEPAPEEPDNTSSGANPGTSECPLFQDAEEAVEAMNLEPGDPYYEVKKEMIMKKLEIIQQESASSLQFVPGLNPMELPTKLMVKPSHTSSPS</sequence>
<dbReference type="InterPro" id="IPR021281">
    <property type="entry name" value="SNAPC2"/>
</dbReference>
<gene>
    <name evidence="2" type="ORF">OTU49_011558</name>
</gene>
<dbReference type="GO" id="GO:0016251">
    <property type="term" value="F:RNA polymerase II general transcription initiation factor activity"/>
    <property type="evidence" value="ECO:0007669"/>
    <property type="project" value="InterPro"/>
</dbReference>
<dbReference type="Proteomes" id="UP001445076">
    <property type="component" value="Unassembled WGS sequence"/>
</dbReference>
<evidence type="ECO:0000256" key="1">
    <source>
        <dbReference type="SAM" id="MobiDB-lite"/>
    </source>
</evidence>
<dbReference type="PANTHER" id="PTHR15132">
    <property type="entry name" value="SNRNA-ACTIVATING PROTEIN COMPLEX SUBUNIT 2"/>
    <property type="match status" value="1"/>
</dbReference>
<dbReference type="AlphaFoldDB" id="A0AAW0W319"/>